<gene>
    <name evidence="3" type="ORF">CUU66_01270</name>
</gene>
<name>A0A2N5MBU4_9BACI</name>
<evidence type="ECO:0000313" key="4">
    <source>
        <dbReference type="Proteomes" id="UP000234748"/>
    </source>
</evidence>
<dbReference type="CDD" id="cd03798">
    <property type="entry name" value="GT4_WlbH-like"/>
    <property type="match status" value="1"/>
</dbReference>
<proteinExistence type="predicted"/>
<dbReference type="OrthoDB" id="179766at2"/>
<dbReference type="InterPro" id="IPR050194">
    <property type="entry name" value="Glycosyltransferase_grp1"/>
</dbReference>
<feature type="domain" description="Glycosyl transferase family 1" evidence="1">
    <location>
        <begin position="208"/>
        <end position="353"/>
    </location>
</feature>
<dbReference type="PANTHER" id="PTHR45947:SF15">
    <property type="entry name" value="TEICHURONIC ACID BIOSYNTHESIS GLYCOSYLTRANSFERASE TUAC-RELATED"/>
    <property type="match status" value="1"/>
</dbReference>
<comment type="caution">
    <text evidence="3">The sequence shown here is derived from an EMBL/GenBank/DDBJ whole genome shotgun (WGS) entry which is preliminary data.</text>
</comment>
<keyword evidence="4" id="KW-1185">Reference proteome</keyword>
<organism evidence="3 4">
    <name type="scientific">Peribacillus deserti</name>
    <dbReference type="NCBI Taxonomy" id="673318"/>
    <lineage>
        <taxon>Bacteria</taxon>
        <taxon>Bacillati</taxon>
        <taxon>Bacillota</taxon>
        <taxon>Bacilli</taxon>
        <taxon>Bacillales</taxon>
        <taxon>Bacillaceae</taxon>
        <taxon>Peribacillus</taxon>
    </lineage>
</organism>
<feature type="domain" description="Glycosyltransferase subfamily 4-like N-terminal" evidence="2">
    <location>
        <begin position="23"/>
        <end position="198"/>
    </location>
</feature>
<dbReference type="RefSeq" id="WP_101639865.1">
    <property type="nucleotide sequence ID" value="NZ_PGUY01000002.1"/>
</dbReference>
<dbReference type="AlphaFoldDB" id="A0A2N5MBU4"/>
<protein>
    <submittedName>
        <fullName evidence="3">Glycosyltransferase family 4 protein</fullName>
    </submittedName>
</protein>
<dbReference type="PANTHER" id="PTHR45947">
    <property type="entry name" value="SULFOQUINOVOSYL TRANSFERASE SQD2"/>
    <property type="match status" value="1"/>
</dbReference>
<dbReference type="NCBIfam" id="NF047684">
    <property type="entry name" value="TeichurnBiosyTuaC"/>
    <property type="match status" value="1"/>
</dbReference>
<sequence length="401" mass="44317">MKVVWITSVYPSSEQPGSGVFHETQVQALIDLGIEVTVICPVPMAPALIQHMRKKYRANKHIPLVYNRNGVTVYRPPYTALPGQLRWAQPDSRIATAVLKTMADYNIDADLIHAHFAMPSGGAAKRVAQAKNLPWVLTLHGSDVNVYPHYSKGAMKAFLQSVKSADTVISVGSILKEKAKELSGRDSFHLPIGVDLSRFQPPKQFKLEVRRQLGLPLDKKIVLFVGRLTEAKGVFELAKALEDLPEEVAAAYVGDGPAYKKLKSHPECNQRIFLTGQVENSNVIDYLFASDVFALPSYTEGMPTVVIEALALKIPVICSAVGGVPELFGQHSSLLIEPQSVESLSERIRDYLYRDINLTKIGHELYCHIQEHYDASKNAAVLGDIYSRMLESDGRLSGNTK</sequence>
<dbReference type="Pfam" id="PF00534">
    <property type="entry name" value="Glycos_transf_1"/>
    <property type="match status" value="1"/>
</dbReference>
<dbReference type="InterPro" id="IPR028098">
    <property type="entry name" value="Glyco_trans_4-like_N"/>
</dbReference>
<evidence type="ECO:0000313" key="3">
    <source>
        <dbReference type="EMBL" id="PLT31817.1"/>
    </source>
</evidence>
<dbReference type="EMBL" id="PGUY01000002">
    <property type="protein sequence ID" value="PLT31817.1"/>
    <property type="molecule type" value="Genomic_DNA"/>
</dbReference>
<evidence type="ECO:0000259" key="2">
    <source>
        <dbReference type="Pfam" id="PF13439"/>
    </source>
</evidence>
<dbReference type="Proteomes" id="UP000234748">
    <property type="component" value="Unassembled WGS sequence"/>
</dbReference>
<dbReference type="Gene3D" id="3.40.50.2000">
    <property type="entry name" value="Glycogen Phosphorylase B"/>
    <property type="match status" value="2"/>
</dbReference>
<dbReference type="GO" id="GO:0016757">
    <property type="term" value="F:glycosyltransferase activity"/>
    <property type="evidence" value="ECO:0007669"/>
    <property type="project" value="InterPro"/>
</dbReference>
<evidence type="ECO:0000259" key="1">
    <source>
        <dbReference type="Pfam" id="PF00534"/>
    </source>
</evidence>
<reference evidence="3 4" key="1">
    <citation type="submission" date="2017-11" db="EMBL/GenBank/DDBJ databases">
        <title>Comparitive Functional Genomics of Dry Heat Resistant strains isolated from the Viking Spacecraft.</title>
        <authorList>
            <person name="Seuylemezian A."/>
            <person name="Cooper K."/>
            <person name="Vaishampayan P."/>
        </authorList>
    </citation>
    <scope>NUCLEOTIDE SEQUENCE [LARGE SCALE GENOMIC DNA]</scope>
    <source>
        <strain evidence="3 4">V1-29</strain>
    </source>
</reference>
<dbReference type="Pfam" id="PF13439">
    <property type="entry name" value="Glyco_transf_4"/>
    <property type="match status" value="1"/>
</dbReference>
<keyword evidence="3" id="KW-0808">Transferase</keyword>
<accession>A0A2N5MBU4</accession>
<dbReference type="InterPro" id="IPR001296">
    <property type="entry name" value="Glyco_trans_1"/>
</dbReference>
<dbReference type="SUPFAM" id="SSF53756">
    <property type="entry name" value="UDP-Glycosyltransferase/glycogen phosphorylase"/>
    <property type="match status" value="1"/>
</dbReference>